<dbReference type="InterPro" id="IPR004159">
    <property type="entry name" value="Put_SAM_MeTrfase"/>
</dbReference>
<dbReference type="Pfam" id="PF03141">
    <property type="entry name" value="Methyltransf_29"/>
    <property type="match status" value="1"/>
</dbReference>
<dbReference type="GO" id="GO:0032259">
    <property type="term" value="P:methylation"/>
    <property type="evidence" value="ECO:0007669"/>
    <property type="project" value="UniProtKB-KW"/>
</dbReference>
<feature type="compositionally biased region" description="Polar residues" evidence="10">
    <location>
        <begin position="87"/>
        <end position="98"/>
    </location>
</feature>
<dbReference type="RefSeq" id="XP_004502550.1">
    <property type="nucleotide sequence ID" value="XM_004502493.3"/>
</dbReference>
<dbReference type="OrthoDB" id="2013972at2759"/>
<accession>A0A1S2YBW4</accession>
<protein>
    <submittedName>
        <fullName evidence="13">Probable methyltransferase PMT24</fullName>
    </submittedName>
</protein>
<evidence type="ECO:0000256" key="9">
    <source>
        <dbReference type="ARBA" id="ARBA00060399"/>
    </source>
</evidence>
<dbReference type="InterPro" id="IPR029063">
    <property type="entry name" value="SAM-dependent_MTases_sf"/>
</dbReference>
<feature type="compositionally biased region" description="Basic and acidic residues" evidence="10">
    <location>
        <begin position="121"/>
        <end position="136"/>
    </location>
</feature>
<dbReference type="GO" id="GO:0008168">
    <property type="term" value="F:methyltransferase activity"/>
    <property type="evidence" value="ECO:0007669"/>
    <property type="project" value="UniProtKB-KW"/>
</dbReference>
<evidence type="ECO:0000256" key="4">
    <source>
        <dbReference type="ARBA" id="ARBA00022692"/>
    </source>
</evidence>
<dbReference type="GO" id="GO:0005802">
    <property type="term" value="C:trans-Golgi network"/>
    <property type="evidence" value="ECO:0007669"/>
    <property type="project" value="TreeGrafter"/>
</dbReference>
<dbReference type="GO" id="GO:0005768">
    <property type="term" value="C:endosome"/>
    <property type="evidence" value="ECO:0007669"/>
    <property type="project" value="TreeGrafter"/>
</dbReference>
<organism evidence="12 13">
    <name type="scientific">Cicer arietinum</name>
    <name type="common">Chickpea</name>
    <name type="synonym">Garbanzo</name>
    <dbReference type="NCBI Taxonomy" id="3827"/>
    <lineage>
        <taxon>Eukaryota</taxon>
        <taxon>Viridiplantae</taxon>
        <taxon>Streptophyta</taxon>
        <taxon>Embryophyta</taxon>
        <taxon>Tracheophyta</taxon>
        <taxon>Spermatophyta</taxon>
        <taxon>Magnoliopsida</taxon>
        <taxon>eudicotyledons</taxon>
        <taxon>Gunneridae</taxon>
        <taxon>Pentapetalae</taxon>
        <taxon>rosids</taxon>
        <taxon>fabids</taxon>
        <taxon>Fabales</taxon>
        <taxon>Fabaceae</taxon>
        <taxon>Papilionoideae</taxon>
        <taxon>50 kb inversion clade</taxon>
        <taxon>NPAAA clade</taxon>
        <taxon>Hologalegina</taxon>
        <taxon>IRL clade</taxon>
        <taxon>Cicereae</taxon>
        <taxon>Cicer</taxon>
    </lineage>
</organism>
<feature type="region of interest" description="Disordered" evidence="10">
    <location>
        <begin position="80"/>
        <end position="107"/>
    </location>
</feature>
<evidence type="ECO:0000256" key="5">
    <source>
        <dbReference type="ARBA" id="ARBA00022968"/>
    </source>
</evidence>
<feature type="compositionally biased region" description="Polar residues" evidence="10">
    <location>
        <begin position="193"/>
        <end position="228"/>
    </location>
</feature>
<reference evidence="13" key="2">
    <citation type="submission" date="2025-08" db="UniProtKB">
        <authorList>
            <consortium name="RefSeq"/>
        </authorList>
    </citation>
    <scope>IDENTIFICATION</scope>
    <source>
        <tissue evidence="13">Etiolated seedlings</tissue>
    </source>
</reference>
<keyword evidence="7 11" id="KW-0472">Membrane</keyword>
<dbReference type="FunFam" id="3.40.50.150:FF:000084">
    <property type="entry name" value="probable methyltransferase PMT23"/>
    <property type="match status" value="1"/>
</dbReference>
<feature type="transmembrane region" description="Helical" evidence="11">
    <location>
        <begin position="21"/>
        <end position="42"/>
    </location>
</feature>
<comment type="subcellular location">
    <subcellularLocation>
        <location evidence="9">Endomembrane system</location>
        <topology evidence="9">Single-pass type II membrane protein</topology>
    </subcellularLocation>
</comment>
<keyword evidence="3" id="KW-0808">Transferase</keyword>
<dbReference type="PaxDb" id="3827-XP_004502550.1"/>
<feature type="region of interest" description="Disordered" evidence="10">
    <location>
        <begin position="121"/>
        <end position="238"/>
    </location>
</feature>
<feature type="compositionally biased region" description="Basic and acidic residues" evidence="10">
    <location>
        <begin position="147"/>
        <end position="160"/>
    </location>
</feature>
<evidence type="ECO:0000256" key="11">
    <source>
        <dbReference type="SAM" id="Phobius"/>
    </source>
</evidence>
<evidence type="ECO:0000256" key="10">
    <source>
        <dbReference type="SAM" id="MobiDB-lite"/>
    </source>
</evidence>
<dbReference type="SUPFAM" id="SSF53335">
    <property type="entry name" value="S-adenosyl-L-methionine-dependent methyltransferases"/>
    <property type="match status" value="2"/>
</dbReference>
<name>A0A1S2YBW4_CICAR</name>
<dbReference type="eggNOG" id="ENOG502QTUG">
    <property type="taxonomic scope" value="Eukaryota"/>
</dbReference>
<evidence type="ECO:0000313" key="13">
    <source>
        <dbReference type="RefSeq" id="XP_004502550.1"/>
    </source>
</evidence>
<evidence type="ECO:0000256" key="3">
    <source>
        <dbReference type="ARBA" id="ARBA00022679"/>
    </source>
</evidence>
<evidence type="ECO:0000256" key="2">
    <source>
        <dbReference type="ARBA" id="ARBA00022603"/>
    </source>
</evidence>
<dbReference type="PANTHER" id="PTHR10108:SF1141">
    <property type="entry name" value="METHYLTRANSFERASE PMT24-RELATED"/>
    <property type="match status" value="1"/>
</dbReference>
<dbReference type="PANTHER" id="PTHR10108">
    <property type="entry name" value="SAM-DEPENDENT METHYLTRANSFERASE"/>
    <property type="match status" value="1"/>
</dbReference>
<evidence type="ECO:0000256" key="8">
    <source>
        <dbReference type="ARBA" id="ARBA00023180"/>
    </source>
</evidence>
<proteinExistence type="inferred from homology"/>
<gene>
    <name evidence="13" type="primary">LOC101506647</name>
</gene>
<dbReference type="AlphaFoldDB" id="A0A1S2YBW4"/>
<evidence type="ECO:0000313" key="12">
    <source>
        <dbReference type="Proteomes" id="UP000087171"/>
    </source>
</evidence>
<keyword evidence="12" id="KW-1185">Reference proteome</keyword>
<keyword evidence="8" id="KW-0325">Glycoprotein</keyword>
<dbReference type="STRING" id="3827.A0A1S2YBW4"/>
<keyword evidence="5" id="KW-0735">Signal-anchor</keyword>
<dbReference type="CDD" id="cd02440">
    <property type="entry name" value="AdoMet_MTases"/>
    <property type="match status" value="1"/>
</dbReference>
<dbReference type="Gene3D" id="3.40.50.150">
    <property type="entry name" value="Vaccinia Virus protein VP39"/>
    <property type="match status" value="1"/>
</dbReference>
<comment type="similarity">
    <text evidence="1">Belongs to the methyltransferase superfamily.</text>
</comment>
<sequence>MAPGKNSRGDGRNLSNYCSTVPVAVFVAFCLVGIWIVMSSIVPVQDSVMQVSDTIIEVQNIANQTGLRQFEDKLGDIQEESARRDTQTPNSQSESNPENQDDQNETEKVFDTTAEDHQQEVIRDISGRKNDLEKGLGNKIEGSYQVEHVKETSDENKSDESLGDSELGTENSMGEVAQQDEIISETEEERIKQNPQSNMESHENSLASKEGTSIEASTKNGAWSTQAAKSWHDKKSQKSSISIDNSKYEWKLCNTTSGSDYIPCLDNLKAIRKLRSISHYQHRERHCPDEVPTCLVSLPKGYRSPIRWPKSREMIWYKNAPHTKLVETKGHQNWIKVSGEYLTFPGGGTQFKFGALHYIEFIQKSLPNIAWGKRSRVILDVGCGVASFGGYLFEKDVLTMSIAPKDVHEAQVQFALERGIPATLGVMGTKRLPFPGSVFDLVHCARCRVPWHIEGGKLLLELNRVLRPGGYFVWSATPVYQKDPENIGIWNDMGTITKSMCWDLVVIANDKLNGVAAAIYRKPTDNECYDRRWKNEPPMCSESDDPNAAWNVSLQACMHKVPIGVSERGTIWPEQWPLRLEKPPYWLNSLTGVYGRAATVEFTADYRHWKNVISHSYLNGMGINWSSVRNVMDMKAVYGGFSAALRALKLNVWVMNVVPIDSPDTLAVIYERGLFGIYHDWCESFSTYPRSYDLLHADSLFSTLKERCNIVAVIAEVDRMLRPEGYLIIRDNVETIDEIENMAKSLHWDVRFRYAKLGEGLLCLQKTLWRPTKVETVVSAIA</sequence>
<dbReference type="GeneID" id="101506647"/>
<keyword evidence="6 11" id="KW-1133">Transmembrane helix</keyword>
<dbReference type="Proteomes" id="UP000087171">
    <property type="component" value="Chromosome Ca5"/>
</dbReference>
<evidence type="ECO:0000256" key="7">
    <source>
        <dbReference type="ARBA" id="ARBA00023136"/>
    </source>
</evidence>
<dbReference type="KEGG" id="cam:101506647"/>
<evidence type="ECO:0000256" key="6">
    <source>
        <dbReference type="ARBA" id="ARBA00022989"/>
    </source>
</evidence>
<evidence type="ECO:0000256" key="1">
    <source>
        <dbReference type="ARBA" id="ARBA00008361"/>
    </source>
</evidence>
<keyword evidence="2 13" id="KW-0489">Methyltransferase</keyword>
<keyword evidence="4 11" id="KW-0812">Transmembrane</keyword>
<reference evidence="12" key="1">
    <citation type="journal article" date="2013" name="Nat. Biotechnol.">
        <title>Draft genome sequence of chickpea (Cicer arietinum) provides a resource for trait improvement.</title>
        <authorList>
            <person name="Varshney R.K."/>
            <person name="Song C."/>
            <person name="Saxena R.K."/>
            <person name="Azam S."/>
            <person name="Yu S."/>
            <person name="Sharpe A.G."/>
            <person name="Cannon S."/>
            <person name="Baek J."/>
            <person name="Rosen B.D."/>
            <person name="Tar'an B."/>
            <person name="Millan T."/>
            <person name="Zhang X."/>
            <person name="Ramsay L.D."/>
            <person name="Iwata A."/>
            <person name="Wang Y."/>
            <person name="Nelson W."/>
            <person name="Farmer A.D."/>
            <person name="Gaur P.M."/>
            <person name="Soderlund C."/>
            <person name="Penmetsa R.V."/>
            <person name="Xu C."/>
            <person name="Bharti A.K."/>
            <person name="He W."/>
            <person name="Winter P."/>
            <person name="Zhao S."/>
            <person name="Hane J.K."/>
            <person name="Carrasquilla-Garcia N."/>
            <person name="Condie J.A."/>
            <person name="Upadhyaya H.D."/>
            <person name="Luo M.C."/>
            <person name="Thudi M."/>
            <person name="Gowda C.L."/>
            <person name="Singh N.P."/>
            <person name="Lichtenzveig J."/>
            <person name="Gali K.K."/>
            <person name="Rubio J."/>
            <person name="Nadarajan N."/>
            <person name="Dolezel J."/>
            <person name="Bansal K.C."/>
            <person name="Xu X."/>
            <person name="Edwards D."/>
            <person name="Zhang G."/>
            <person name="Kahl G."/>
            <person name="Gil J."/>
            <person name="Singh K.B."/>
            <person name="Datta S.K."/>
            <person name="Jackson S.A."/>
            <person name="Wang J."/>
            <person name="Cook D.R."/>
        </authorList>
    </citation>
    <scope>NUCLEOTIDE SEQUENCE [LARGE SCALE GENOMIC DNA]</scope>
    <source>
        <strain evidence="12">cv. CDC Frontier</strain>
    </source>
</reference>